<evidence type="ECO:0008006" key="6">
    <source>
        <dbReference type="Google" id="ProtNLM"/>
    </source>
</evidence>
<organism evidence="4 5">
    <name type="scientific">Pseudomonas synxantha</name>
    <dbReference type="NCBI Taxonomy" id="47883"/>
    <lineage>
        <taxon>Bacteria</taxon>
        <taxon>Pseudomonadati</taxon>
        <taxon>Pseudomonadota</taxon>
        <taxon>Gammaproteobacteria</taxon>
        <taxon>Pseudomonadales</taxon>
        <taxon>Pseudomonadaceae</taxon>
        <taxon>Pseudomonas</taxon>
    </lineage>
</organism>
<proteinExistence type="predicted"/>
<evidence type="ECO:0000259" key="3">
    <source>
        <dbReference type="Pfam" id="PF20220"/>
    </source>
</evidence>
<name>A0AAU8U5I7_9PSED</name>
<dbReference type="KEGG" id="pfb:VO64_5231"/>
<gene>
    <name evidence="4" type="ORF">VO64_5231</name>
</gene>
<feature type="domain" description="ABC toxin N-terminal" evidence="3">
    <location>
        <begin position="8"/>
        <end position="134"/>
    </location>
</feature>
<dbReference type="Proteomes" id="UP000033099">
    <property type="component" value="Chromosome"/>
</dbReference>
<dbReference type="InterPro" id="IPR040840">
    <property type="entry name" value="TcA_TcB_BD"/>
</dbReference>
<dbReference type="InterPro" id="IPR041079">
    <property type="entry name" value="Neuraminidase-like"/>
</dbReference>
<evidence type="ECO:0000259" key="2">
    <source>
        <dbReference type="Pfam" id="PF18413"/>
    </source>
</evidence>
<dbReference type="Pfam" id="PF18276">
    <property type="entry name" value="TcA_TcB_BD"/>
    <property type="match status" value="1"/>
</dbReference>
<evidence type="ECO:0000313" key="5">
    <source>
        <dbReference type="Proteomes" id="UP000033099"/>
    </source>
</evidence>
<dbReference type="Pfam" id="PF18413">
    <property type="entry name" value="Neuraminidase"/>
    <property type="match status" value="1"/>
</dbReference>
<feature type="domain" description="Neuraminidase-like" evidence="2">
    <location>
        <begin position="166"/>
        <end position="312"/>
    </location>
</feature>
<evidence type="ECO:0000259" key="1">
    <source>
        <dbReference type="Pfam" id="PF18276"/>
    </source>
</evidence>
<dbReference type="Pfam" id="PF20220">
    <property type="entry name" value="ABC_toxin_N"/>
    <property type="match status" value="1"/>
</dbReference>
<feature type="domain" description="Tc toxin complex TcA C-terminal TcB-binding" evidence="1">
    <location>
        <begin position="1330"/>
        <end position="1618"/>
    </location>
</feature>
<dbReference type="EMBL" id="CP011117">
    <property type="protein sequence ID" value="AKA85777.1"/>
    <property type="molecule type" value="Genomic_DNA"/>
</dbReference>
<dbReference type="InterPro" id="IPR046839">
    <property type="entry name" value="ABC_toxin_N"/>
</dbReference>
<protein>
    <recommendedName>
        <fullName evidence="6">Insecticidal toxin complex protein TcaB1</fullName>
    </recommendedName>
</protein>
<sequence>MSEPLDQRLNEAWRDAMLSYYLAHCISPALKDSLRAPSDLYDYWLLDVQVSQAVPTSPVASAITSLQHYINRIHSGLEPGYETQGMSPHETLAWQNSLHTYPLWSASQQLRYHPQNFLDPTLREDKSQSFEQLENELNQHRIQPDTVQNAVQGYLSRFEEVANIQTLNGYIDGNVKQWDTSTYYFVGKSTSDELYYWRSLDLSKRSTVKPEGPAPLAWTDWTPLNLTFCADTPAHSIRPVMFNHRLFIVWAESIKPAPYQSFKAPGNGNGDHENDDYDEKQRQAEWLNSRFVKFRLCFSYKKLDGTWSLPHTGLEEHCVMRSINALTSAQLISITQTVAVVDSRSPHTLFLGITANTLNHGSGQMGEFFQAISVDQSLGIKIVACAGSPGRYKIVPGSEVAQETVRLLEAYESTKNTPLQTALLGGVDQDNVFSSVVLPSFAHQYFRLFFDINKDNLQFKTHVAQGEDKSTVVLEAHTPQIEDQQKWNFESKSTDIVATDTATTNFDPVTNEFVFTSKIAKPFLQTYSITLASHYAQVSITLVTNSALHDPTLSEVELISGSVLRIDCAIFPEVKATYHSMFFKNPRTGKSYSNAIYDRGSILFSLDKIETVTRKDLRRGYEGQSYTAFEFSLAGKLLNKNAFLHLYTHYQDPFLTILDRYSGYNLPGDETANQKLHFVNDVRLESTHTSAPILRFYKHVIMQSKLTDVPTPQAINNNTAQILNYTDTEHESLAGASPELAAGHLASTRITLPNEQPASAITVIHGVITLESQENKVKVLGYALKAVKCSLATSVAVDKSAHSPRITRQQQKTGETTEYIDFSTSFAPAIPAIRLNTTVASKLTQTATLGFDPSLLRSPEDWTEPALDAGASPEPLDFQGAHGKSLRELFIYLPWTIAHYFNQQQQYAYAETWLHYLLDPHHPNKGALGALPSHPVELSYACQHPESPHYRALSFPIYLRKALYHLNVDILINRGDAAYRQLSPDSLAEAKLWYIQAQNLLGMRPTVTRADTWTSRDLNALATTSSQAIRRLEHQPEYTSLLSQQCKFTGQHAWFTDSPYLYRPLNTQLVARWDTLESRLHGLRHHLDISGKPLRQTLFAPPLSPAALLTRNAQGAASGASAYLPSRPEVGHYRFQVMLGHALSAVDSLAQFGNTLLTLIERKEQAHYLEVQQQNAWQLAELVLTQQTQALAIDEKNKDALRRSRAIVEGRLEFVTRQLREGVSTGEISAGQHYLESAAWERKVAIAGMGAGAAMLAPNIFGTSFGGMRFEGAFHAFQAFAQGEANTARANGNDLERTEQLNRRAQEWAHAEQQARLELAQIDTLLLVHAEQEKATRLQLHSARTALAQAKSAYQMLGMRFTGAQLYQWLTAQLSTFYYALYDSVHSLCLAAEACWQYETADSRQFFQTGAWHHTSRGLLSAESLKLNLVKMNTAYLQHTPRELEISKTVSLRHRLIECLVTTDKRPAEITAPAKTWAEHKAQLVSSGTISFALTQALLDEDYPGHTLRRIKHVSVSLPALLGPYEDIKATLTQTRNEIQMPDGTTRTDFRAHQQIALSRGLDDDGLFTLNFDNDPRYLPFEYTGAVSCWRLNFTNPLQQKALLESITDIIVHVRYTARPGRSDT</sequence>
<dbReference type="RefSeq" id="WP_046071890.1">
    <property type="nucleotide sequence ID" value="NZ_CP011117.2"/>
</dbReference>
<accession>A0AAU8U5I7</accession>
<reference evidence="4 5" key="1">
    <citation type="journal article" date="2015" name="Genome Announc.">
        <title>Complete Genome Sequence of Biocontrol Strain Pseudomonas fluorescens LBUM223.</title>
        <authorList>
            <person name="Roquigny R."/>
            <person name="Arseneault T."/>
            <person name="Gadkar V.J."/>
            <person name="Novinscak A."/>
            <person name="Joly D.L."/>
            <person name="Filion M."/>
        </authorList>
    </citation>
    <scope>NUCLEOTIDE SEQUENCE [LARGE SCALE GENOMIC DNA]</scope>
    <source>
        <strain evidence="4 5">LBUM223</strain>
    </source>
</reference>
<evidence type="ECO:0000313" key="4">
    <source>
        <dbReference type="EMBL" id="AKA85777.1"/>
    </source>
</evidence>